<evidence type="ECO:0000256" key="2">
    <source>
        <dbReference type="ARBA" id="ARBA00012134"/>
    </source>
</evidence>
<dbReference type="GO" id="GO:0004375">
    <property type="term" value="F:glycine dehydrogenase (decarboxylating) activity"/>
    <property type="evidence" value="ECO:0007669"/>
    <property type="project" value="UniProtKB-EC"/>
</dbReference>
<dbReference type="RefSeq" id="WP_014557522.1">
    <property type="nucleotide sequence ID" value="NC_017461.1"/>
</dbReference>
<feature type="domain" description="Glycine dehydrogenase C-terminal" evidence="7">
    <location>
        <begin position="304"/>
        <end position="401"/>
    </location>
</feature>
<dbReference type="PANTHER" id="PTHR11773">
    <property type="entry name" value="GLYCINE DEHYDROGENASE, DECARBOXYLATING"/>
    <property type="match status" value="1"/>
</dbReference>
<dbReference type="InterPro" id="IPR015421">
    <property type="entry name" value="PyrdxlP-dep_Trfase_major"/>
</dbReference>
<dbReference type="Pfam" id="PF21478">
    <property type="entry name" value="GcvP2_C"/>
    <property type="match status" value="1"/>
</dbReference>
<dbReference type="GO" id="GO:0030170">
    <property type="term" value="F:pyridoxal phosphate binding"/>
    <property type="evidence" value="ECO:0007669"/>
    <property type="project" value="TreeGrafter"/>
</dbReference>
<dbReference type="GO" id="GO:0016594">
    <property type="term" value="F:glycine binding"/>
    <property type="evidence" value="ECO:0007669"/>
    <property type="project" value="TreeGrafter"/>
</dbReference>
<dbReference type="KEGG" id="ffo:FFONT_0383"/>
<protein>
    <recommendedName>
        <fullName evidence="2">glycine dehydrogenase (aminomethyl-transferring)</fullName>
        <ecNumber evidence="2">1.4.4.2</ecNumber>
    </recommendedName>
</protein>
<reference evidence="8 9" key="2">
    <citation type="journal article" date="2014" name="Extremophiles">
        <title>Analysis of the complete genome of Fervidococcus fontis confirms the distinct phylogenetic position of the order Fervidicoccales and suggests its environmental function.</title>
        <authorList>
            <person name="Lebedinsky A.V."/>
            <person name="Mardanov A.V."/>
            <person name="Kublanov I.V."/>
            <person name="Gumerov V.M."/>
            <person name="Beletsky A.V."/>
            <person name="Perevalova A.A."/>
            <person name="Bidzhieva S.Kh."/>
            <person name="Bonch-Osmolovskaya E.A."/>
            <person name="Skryabin K.G."/>
            <person name="Ravin N.V."/>
        </authorList>
    </citation>
    <scope>NUCLEOTIDE SEQUENCE [LARGE SCALE GENOMIC DNA]</scope>
    <source>
        <strain evidence="9">DSM 19380 / VKM B-2539 / Kam940</strain>
    </source>
</reference>
<evidence type="ECO:0000256" key="3">
    <source>
        <dbReference type="ARBA" id="ARBA00022898"/>
    </source>
</evidence>
<dbReference type="InterPro" id="IPR020581">
    <property type="entry name" value="GDC_P"/>
</dbReference>
<accession>I0A066</accession>
<dbReference type="GO" id="GO:0005960">
    <property type="term" value="C:glycine cleavage complex"/>
    <property type="evidence" value="ECO:0007669"/>
    <property type="project" value="TreeGrafter"/>
</dbReference>
<name>I0A066_FERFK</name>
<dbReference type="InterPro" id="IPR015424">
    <property type="entry name" value="PyrdxlP-dep_Trfase"/>
</dbReference>
<evidence type="ECO:0000259" key="6">
    <source>
        <dbReference type="Pfam" id="PF02347"/>
    </source>
</evidence>
<evidence type="ECO:0000313" key="9">
    <source>
        <dbReference type="Proteomes" id="UP000007391"/>
    </source>
</evidence>
<dbReference type="EMBL" id="CP003423">
    <property type="protein sequence ID" value="AFH42373.1"/>
    <property type="molecule type" value="Genomic_DNA"/>
</dbReference>
<dbReference type="EC" id="1.4.4.2" evidence="2"/>
<dbReference type="GeneID" id="12449455"/>
<dbReference type="InterPro" id="IPR015422">
    <property type="entry name" value="PyrdxlP-dep_Trfase_small"/>
</dbReference>
<dbReference type="Gene3D" id="3.90.1150.10">
    <property type="entry name" value="Aspartate Aminotransferase, domain 1"/>
    <property type="match status" value="1"/>
</dbReference>
<reference evidence="9" key="1">
    <citation type="submission" date="2012-03" db="EMBL/GenBank/DDBJ databases">
        <title>Fervidicoccus fontis complete genome analysis confirms its distinct phylogenetic position and predicts its environmental function.</title>
        <authorList>
            <person name="Lebedinsky A.V."/>
            <person name="Mardanov A.V."/>
            <person name="Gumerov V.M."/>
            <person name="Beletsky A.V."/>
            <person name="Kublanov I.V."/>
            <person name="Perevalova A.A."/>
            <person name="Bonch-Osmolovskaya E.A."/>
            <person name="Ravin N.V."/>
            <person name="Skryabin K.G."/>
        </authorList>
    </citation>
    <scope>NUCLEOTIDE SEQUENCE [LARGE SCALE GENOMIC DNA]</scope>
    <source>
        <strain evidence="9">DSM 19380 / VKM B-2539 / Kam940</strain>
    </source>
</reference>
<keyword evidence="9" id="KW-1185">Reference proteome</keyword>
<dbReference type="eggNOG" id="arCOG00076">
    <property type="taxonomic scope" value="Archaea"/>
</dbReference>
<keyword evidence="4" id="KW-0560">Oxidoreductase</keyword>
<dbReference type="InterPro" id="IPR049316">
    <property type="entry name" value="GDC-P_C"/>
</dbReference>
<evidence type="ECO:0000256" key="4">
    <source>
        <dbReference type="ARBA" id="ARBA00023002"/>
    </source>
</evidence>
<gene>
    <name evidence="8" type="ordered locus">FFONT_0383</name>
</gene>
<dbReference type="AlphaFoldDB" id="I0A066"/>
<dbReference type="HOGENOM" id="CLU_004620_5_0_2"/>
<dbReference type="OrthoDB" id="371967at2157"/>
<evidence type="ECO:0000259" key="7">
    <source>
        <dbReference type="Pfam" id="PF21478"/>
    </source>
</evidence>
<dbReference type="STRING" id="1163730.FFONT_0383"/>
<dbReference type="Pfam" id="PF02347">
    <property type="entry name" value="GDC-P"/>
    <property type="match status" value="1"/>
</dbReference>
<dbReference type="Gene3D" id="6.20.440.10">
    <property type="match status" value="1"/>
</dbReference>
<evidence type="ECO:0000256" key="1">
    <source>
        <dbReference type="ARBA" id="ARBA00001933"/>
    </source>
</evidence>
<evidence type="ECO:0000313" key="8">
    <source>
        <dbReference type="EMBL" id="AFH42373.1"/>
    </source>
</evidence>
<dbReference type="SUPFAM" id="SSF53383">
    <property type="entry name" value="PLP-dependent transferases"/>
    <property type="match status" value="1"/>
</dbReference>
<dbReference type="InParanoid" id="I0A066"/>
<sequence>MSEIEVVRHYTRFTEESYGVDNGPVPLGSCTMKYNPRIATNYVNSEYLANIHPSLLKFETAQNILKLMYQLQEWLKEITGMDACTLQPPAGASGELTGVLIIKKYFQERGDTQRDEMLIPDSAHGSNPASSSMGGFKSVRIPSDEHGLVNLEALRASVSNKTAGLMLTNPNTLGLFEKNITEVTKILHENEAIVHYDGANLNGIIGIARPGDMGFDIVHLNLHKTFSAPHGGGGPGAGAVCVKKYLEDYLPGYIVSKDDNGRYFLKKMSKSIGDVYSTYGNLPGMIYAYIFILSYGSDIYKVAKYSTLNTNFFISLLKGVKGITLPYDEKTPRLHETVLSFKKLAEETGVTVEDVAKYLLDNGFYAPTIYFPLIVDEAFMIEFTETESYENIVKYAEVVKKAIEIAYTNPSELKQAPINTSVRRLDAVKANHPSTLKPSVKFGRK</sequence>
<feature type="domain" description="Glycine cleavage system P-protein N-terminal" evidence="6">
    <location>
        <begin position="44"/>
        <end position="262"/>
    </location>
</feature>
<dbReference type="Gene3D" id="3.40.640.10">
    <property type="entry name" value="Type I PLP-dependent aspartate aminotransferase-like (Major domain)"/>
    <property type="match status" value="1"/>
</dbReference>
<comment type="cofactor">
    <cofactor evidence="1">
        <name>pyridoxal 5'-phosphate</name>
        <dbReference type="ChEBI" id="CHEBI:597326"/>
    </cofactor>
</comment>
<dbReference type="GO" id="GO:0005829">
    <property type="term" value="C:cytosol"/>
    <property type="evidence" value="ECO:0007669"/>
    <property type="project" value="TreeGrafter"/>
</dbReference>
<dbReference type="InterPro" id="IPR049315">
    <property type="entry name" value="GDC-P_N"/>
</dbReference>
<comment type="catalytic activity">
    <reaction evidence="5">
        <text>N(6)-[(R)-lipoyl]-L-lysyl-[glycine-cleavage complex H protein] + glycine + H(+) = N(6)-[(R)-S(8)-aminomethyldihydrolipoyl]-L-lysyl-[glycine-cleavage complex H protein] + CO2</text>
        <dbReference type="Rhea" id="RHEA:24304"/>
        <dbReference type="Rhea" id="RHEA-COMP:10494"/>
        <dbReference type="Rhea" id="RHEA-COMP:10495"/>
        <dbReference type="ChEBI" id="CHEBI:15378"/>
        <dbReference type="ChEBI" id="CHEBI:16526"/>
        <dbReference type="ChEBI" id="CHEBI:57305"/>
        <dbReference type="ChEBI" id="CHEBI:83099"/>
        <dbReference type="ChEBI" id="CHEBI:83143"/>
        <dbReference type="EC" id="1.4.4.2"/>
    </reaction>
</comment>
<dbReference type="FunFam" id="3.40.640.10:FF:000224">
    <property type="entry name" value="Probable glycine dehydrogenase (decarboxylating) subunit 2"/>
    <property type="match status" value="1"/>
</dbReference>
<dbReference type="Proteomes" id="UP000007391">
    <property type="component" value="Chromosome"/>
</dbReference>
<dbReference type="GO" id="GO:0019464">
    <property type="term" value="P:glycine decarboxylation via glycine cleavage system"/>
    <property type="evidence" value="ECO:0007669"/>
    <property type="project" value="TreeGrafter"/>
</dbReference>
<dbReference type="FunCoup" id="I0A066">
    <property type="interactions" value="44"/>
</dbReference>
<evidence type="ECO:0000256" key="5">
    <source>
        <dbReference type="ARBA" id="ARBA00049026"/>
    </source>
</evidence>
<dbReference type="NCBIfam" id="NF003346">
    <property type="entry name" value="PRK04366.1"/>
    <property type="match status" value="1"/>
</dbReference>
<organism evidence="8 9">
    <name type="scientific">Fervidicoccus fontis (strain DSM 19380 / JCM 18336 / VKM B-2539 / Kam940)</name>
    <dbReference type="NCBI Taxonomy" id="1163730"/>
    <lineage>
        <taxon>Archaea</taxon>
        <taxon>Thermoproteota</taxon>
        <taxon>Thermoprotei</taxon>
        <taxon>Fervidicoccales</taxon>
        <taxon>Fervidicoccaceae</taxon>
        <taxon>Fervidicoccus</taxon>
    </lineage>
</organism>
<dbReference type="PANTHER" id="PTHR11773:SF1">
    <property type="entry name" value="GLYCINE DEHYDROGENASE (DECARBOXYLATING), MITOCHONDRIAL"/>
    <property type="match status" value="1"/>
</dbReference>
<keyword evidence="3" id="KW-0663">Pyridoxal phosphate</keyword>
<proteinExistence type="predicted"/>